<dbReference type="InterPro" id="IPR007213">
    <property type="entry name" value="Ppm1/Ppm2/Tcmp"/>
</dbReference>
<gene>
    <name evidence="3" type="ORF">L0665_08115</name>
</gene>
<dbReference type="InterPro" id="IPR016874">
    <property type="entry name" value="TcmP-like"/>
</dbReference>
<evidence type="ECO:0000256" key="2">
    <source>
        <dbReference type="ARBA" id="ARBA00022679"/>
    </source>
</evidence>
<dbReference type="PANTHER" id="PTHR43619:SF2">
    <property type="entry name" value="S-ADENOSYL-L-METHIONINE-DEPENDENT METHYLTRANSFERASES SUPERFAMILY PROTEIN"/>
    <property type="match status" value="1"/>
</dbReference>
<keyword evidence="4" id="KW-1185">Reference proteome</keyword>
<name>A0A9Q4KTR3_9EURY</name>
<dbReference type="PIRSF" id="PIRSF028177">
    <property type="entry name" value="Polyketide_synth_Omtfrase_TcmP"/>
    <property type="match status" value="1"/>
</dbReference>
<dbReference type="EMBL" id="JAKELO010000002">
    <property type="protein sequence ID" value="MDE4908569.1"/>
    <property type="molecule type" value="Genomic_DNA"/>
</dbReference>
<accession>A0A9Q4KTR3</accession>
<dbReference type="AlphaFoldDB" id="A0A9Q4KTR3"/>
<dbReference type="Gene3D" id="3.40.50.150">
    <property type="entry name" value="Vaccinia Virus protein VP39"/>
    <property type="match status" value="1"/>
</dbReference>
<comment type="caution">
    <text evidence="3">The sequence shown here is derived from an EMBL/GenBank/DDBJ whole genome shotgun (WGS) entry which is preliminary data.</text>
</comment>
<sequence>MHSLWGMMVPEIELGDVAATSLITLYCHAIETRSEDPILYDPKSVEISTVLDPILSRSKSPLERTLAKGMVDPKLVVHIAIRARKYDQYVLDFLVKYPDGVVVNIGCGLDSRFLRIDNGLVDFYDLDLPEVISLKKRFFTETKRYHLIASSVLDDAWMSVVSAHAGPFLFLAEGVFMYLEGEAVKSLVLRLREHFSGSELVCEVVNSIWITKPLNTLAEYKMRRRLHIGKDAVFRSGIRRSEEMEEWHPGIRLLDEWSYFDSDEKKLGWLKIFSQISLFRYTQWTVHYLLG</sequence>
<dbReference type="Pfam" id="PF04072">
    <property type="entry name" value="LCM"/>
    <property type="match status" value="1"/>
</dbReference>
<organism evidence="3 4">
    <name type="scientific">Methanogenium marinum</name>
    <dbReference type="NCBI Taxonomy" id="348610"/>
    <lineage>
        <taxon>Archaea</taxon>
        <taxon>Methanobacteriati</taxon>
        <taxon>Methanobacteriota</taxon>
        <taxon>Stenosarchaea group</taxon>
        <taxon>Methanomicrobia</taxon>
        <taxon>Methanomicrobiales</taxon>
        <taxon>Methanomicrobiaceae</taxon>
        <taxon>Methanogenium</taxon>
    </lineage>
</organism>
<reference evidence="3" key="1">
    <citation type="submission" date="2022-01" db="EMBL/GenBank/DDBJ databases">
        <title>Draft genome of Methanogenium marinum DSM 15558.</title>
        <authorList>
            <person name="Chen S.-C."/>
            <person name="You Y.-T."/>
        </authorList>
    </citation>
    <scope>NUCLEOTIDE SEQUENCE</scope>
    <source>
        <strain evidence="3">DSM 15558</strain>
    </source>
</reference>
<dbReference type="GO" id="GO:0032259">
    <property type="term" value="P:methylation"/>
    <property type="evidence" value="ECO:0007669"/>
    <property type="project" value="UniProtKB-KW"/>
</dbReference>
<dbReference type="InterPro" id="IPR029063">
    <property type="entry name" value="SAM-dependent_MTases_sf"/>
</dbReference>
<evidence type="ECO:0000256" key="1">
    <source>
        <dbReference type="ARBA" id="ARBA00022603"/>
    </source>
</evidence>
<dbReference type="EC" id="2.1.1.-" evidence="3"/>
<dbReference type="SUPFAM" id="SSF53335">
    <property type="entry name" value="S-adenosyl-L-methionine-dependent methyltransferases"/>
    <property type="match status" value="1"/>
</dbReference>
<dbReference type="RefSeq" id="WP_274925193.1">
    <property type="nucleotide sequence ID" value="NZ_JAKELO010000002.1"/>
</dbReference>
<evidence type="ECO:0000313" key="4">
    <source>
        <dbReference type="Proteomes" id="UP001143747"/>
    </source>
</evidence>
<dbReference type="PANTHER" id="PTHR43619">
    <property type="entry name" value="S-ADENOSYL-L-METHIONINE-DEPENDENT METHYLTRANSFERASE YKTD-RELATED"/>
    <property type="match status" value="1"/>
</dbReference>
<dbReference type="GO" id="GO:0008168">
    <property type="term" value="F:methyltransferase activity"/>
    <property type="evidence" value="ECO:0007669"/>
    <property type="project" value="UniProtKB-KW"/>
</dbReference>
<keyword evidence="1 3" id="KW-0489">Methyltransferase</keyword>
<keyword evidence="2 3" id="KW-0808">Transferase</keyword>
<protein>
    <submittedName>
        <fullName evidence="3">Class I SAM-dependent methyltransferase</fullName>
        <ecNumber evidence="3">2.1.1.-</ecNumber>
    </submittedName>
</protein>
<dbReference type="Proteomes" id="UP001143747">
    <property type="component" value="Unassembled WGS sequence"/>
</dbReference>
<proteinExistence type="predicted"/>
<evidence type="ECO:0000313" key="3">
    <source>
        <dbReference type="EMBL" id="MDE4908569.1"/>
    </source>
</evidence>